<keyword evidence="2" id="KW-0430">Lectin</keyword>
<protein>
    <submittedName>
        <fullName evidence="6 7">C-type lectin domain family 5 member A-like isoform X1</fullName>
    </submittedName>
</protein>
<dbReference type="InterPro" id="IPR033992">
    <property type="entry name" value="NKR-like_CTLD"/>
</dbReference>
<dbReference type="SMART" id="SM00034">
    <property type="entry name" value="CLECT"/>
    <property type="match status" value="1"/>
</dbReference>
<evidence type="ECO:0000313" key="7">
    <source>
        <dbReference type="RefSeq" id="XP_054842918.1"/>
    </source>
</evidence>
<dbReference type="Proteomes" id="UP001190640">
    <property type="component" value="Chromosome 8"/>
</dbReference>
<dbReference type="AlphaFoldDB" id="A0AA97JRL5"/>
<dbReference type="GO" id="GO:0016020">
    <property type="term" value="C:membrane"/>
    <property type="evidence" value="ECO:0007669"/>
    <property type="project" value="UniProtKB-SubCell"/>
</dbReference>
<keyword evidence="3" id="KW-1133">Transmembrane helix</keyword>
<evidence type="ECO:0000313" key="5">
    <source>
        <dbReference type="Proteomes" id="UP001190640"/>
    </source>
</evidence>
<dbReference type="Gene3D" id="3.10.100.10">
    <property type="entry name" value="Mannose-Binding Protein A, subunit A"/>
    <property type="match status" value="1"/>
</dbReference>
<dbReference type="PROSITE" id="PS50041">
    <property type="entry name" value="C_TYPE_LECTIN_2"/>
    <property type="match status" value="1"/>
</dbReference>
<dbReference type="KEGG" id="emc:129334689"/>
<gene>
    <name evidence="6 7" type="primary">LOC129334689</name>
</gene>
<keyword evidence="3" id="KW-0812">Transmembrane</keyword>
<dbReference type="Pfam" id="PF00059">
    <property type="entry name" value="Lectin_C"/>
    <property type="match status" value="1"/>
</dbReference>
<keyword evidence="5" id="KW-1185">Reference proteome</keyword>
<dbReference type="PANTHER" id="PTHR47536">
    <property type="entry name" value="C-TYPE LECTIN DOMAIN FAMILY 5 MEMBER A"/>
    <property type="match status" value="1"/>
</dbReference>
<proteinExistence type="predicted"/>
<keyword evidence="3" id="KW-0472">Membrane</keyword>
<evidence type="ECO:0000259" key="4">
    <source>
        <dbReference type="PROSITE" id="PS50041"/>
    </source>
</evidence>
<organism evidence="5 6">
    <name type="scientific">Eublepharis macularius</name>
    <name type="common">Leopard gecko</name>
    <name type="synonym">Cyrtodactylus macularius</name>
    <dbReference type="NCBI Taxonomy" id="481883"/>
    <lineage>
        <taxon>Eukaryota</taxon>
        <taxon>Metazoa</taxon>
        <taxon>Chordata</taxon>
        <taxon>Craniata</taxon>
        <taxon>Vertebrata</taxon>
        <taxon>Euteleostomi</taxon>
        <taxon>Lepidosauria</taxon>
        <taxon>Squamata</taxon>
        <taxon>Bifurcata</taxon>
        <taxon>Gekkota</taxon>
        <taxon>Eublepharidae</taxon>
        <taxon>Eublepharinae</taxon>
        <taxon>Eublepharis</taxon>
    </lineage>
</organism>
<dbReference type="GO" id="GO:0030246">
    <property type="term" value="F:carbohydrate binding"/>
    <property type="evidence" value="ECO:0007669"/>
    <property type="project" value="UniProtKB-KW"/>
</dbReference>
<reference evidence="6 7" key="1">
    <citation type="submission" date="2025-04" db="UniProtKB">
        <authorList>
            <consortium name="RefSeq"/>
        </authorList>
    </citation>
    <scope>IDENTIFICATION</scope>
    <source>
        <tissue evidence="6 7">Blood</tissue>
    </source>
</reference>
<dbReference type="InterPro" id="IPR001304">
    <property type="entry name" value="C-type_lectin-like"/>
</dbReference>
<evidence type="ECO:0000256" key="3">
    <source>
        <dbReference type="SAM" id="Phobius"/>
    </source>
</evidence>
<sequence>MGWRCAAPGLIVVLVKLTGTSLFLAFVPQIFPGGNFSFAPEENCTVLQTTQSLPQRPTAHPSEVTTTARVQVQQLRWESYGEKSYGFSEEMLEWSASRMECLDHSSDLVIIKDRKEMEFLRNKTRAADYFIGLEYSVEGNKWLWLDGTETKGNLFTMKPNKVDIDCATLRGGEVSPTSCHQRSHWICEKRNG</sequence>
<evidence type="ECO:0000256" key="2">
    <source>
        <dbReference type="ARBA" id="ARBA00022734"/>
    </source>
</evidence>
<dbReference type="RefSeq" id="XP_054842918.1">
    <property type="nucleotide sequence ID" value="XM_054986943.1"/>
</dbReference>
<dbReference type="InterPro" id="IPR052869">
    <property type="entry name" value="CLEC5A"/>
</dbReference>
<dbReference type="RefSeq" id="XP_054842917.1">
    <property type="nucleotide sequence ID" value="XM_054986942.1"/>
</dbReference>
<evidence type="ECO:0000313" key="6">
    <source>
        <dbReference type="RefSeq" id="XP_054842917.1"/>
    </source>
</evidence>
<accession>A0AA97JRL5</accession>
<dbReference type="CDD" id="cd03593">
    <property type="entry name" value="CLECT_NK_receptors_like"/>
    <property type="match status" value="1"/>
</dbReference>
<comment type="subcellular location">
    <subcellularLocation>
        <location evidence="1">Membrane</location>
        <topology evidence="1">Single-pass membrane protein</topology>
    </subcellularLocation>
</comment>
<name>A0AA97JRL5_EUBMA</name>
<feature type="domain" description="C-type lectin" evidence="4">
    <location>
        <begin position="80"/>
        <end position="188"/>
    </location>
</feature>
<dbReference type="InterPro" id="IPR016187">
    <property type="entry name" value="CTDL_fold"/>
</dbReference>
<dbReference type="PANTHER" id="PTHR47536:SF1">
    <property type="entry name" value="C-TYPE LECTIN DOMAIN FAMILY 5 MEMBER A"/>
    <property type="match status" value="1"/>
</dbReference>
<dbReference type="InterPro" id="IPR016186">
    <property type="entry name" value="C-type_lectin-like/link_sf"/>
</dbReference>
<evidence type="ECO:0000256" key="1">
    <source>
        <dbReference type="ARBA" id="ARBA00004167"/>
    </source>
</evidence>
<dbReference type="GeneID" id="129334689"/>
<dbReference type="SUPFAM" id="SSF56436">
    <property type="entry name" value="C-type lectin-like"/>
    <property type="match status" value="1"/>
</dbReference>
<feature type="transmembrane region" description="Helical" evidence="3">
    <location>
        <begin position="6"/>
        <end position="27"/>
    </location>
</feature>